<keyword evidence="1" id="KW-0342">GTP-binding</keyword>
<dbReference type="InParanoid" id="A0A1X7UA06"/>
<dbReference type="SUPFAM" id="SSF52540">
    <property type="entry name" value="P-loop containing nucleoside triphosphate hydrolases"/>
    <property type="match status" value="2"/>
</dbReference>
<evidence type="ECO:0000313" key="5">
    <source>
        <dbReference type="Proteomes" id="UP000007879"/>
    </source>
</evidence>
<dbReference type="CDD" id="cd00882">
    <property type="entry name" value="Ras_like_GTPase"/>
    <property type="match status" value="1"/>
</dbReference>
<feature type="coiled-coil region" evidence="2">
    <location>
        <begin position="388"/>
        <end position="415"/>
    </location>
</feature>
<dbReference type="eggNOG" id="ENOG502QTS0">
    <property type="taxonomic scope" value="Eukaryota"/>
</dbReference>
<gene>
    <name evidence="4" type="primary">100640421</name>
</gene>
<dbReference type="CDD" id="cd00063">
    <property type="entry name" value="FN3"/>
    <property type="match status" value="1"/>
</dbReference>
<dbReference type="PANTHER" id="PTHR32046:SF14">
    <property type="match status" value="1"/>
</dbReference>
<evidence type="ECO:0000256" key="1">
    <source>
        <dbReference type="RuleBase" id="RU004560"/>
    </source>
</evidence>
<dbReference type="InterPro" id="IPR013783">
    <property type="entry name" value="Ig-like_fold"/>
</dbReference>
<dbReference type="Pfam" id="PF00041">
    <property type="entry name" value="fn3"/>
    <property type="match status" value="1"/>
</dbReference>
<reference evidence="4" key="2">
    <citation type="submission" date="2017-05" db="UniProtKB">
        <authorList>
            <consortium name="EnsemblMetazoa"/>
        </authorList>
    </citation>
    <scope>IDENTIFICATION</scope>
</reference>
<dbReference type="EnsemblMetazoa" id="XM_003388470.1">
    <property type="protein sequence ID" value="XP_003388518.1"/>
    <property type="gene ID" value="LOC100640421"/>
</dbReference>
<proteinExistence type="inferred from homology"/>
<evidence type="ECO:0000313" key="4">
    <source>
        <dbReference type="EnsemblMetazoa" id="Aqu2.1.24787_001"/>
    </source>
</evidence>
<dbReference type="PROSITE" id="PS50853">
    <property type="entry name" value="FN3"/>
    <property type="match status" value="1"/>
</dbReference>
<organism evidence="4">
    <name type="scientific">Amphimedon queenslandica</name>
    <name type="common">Sponge</name>
    <dbReference type="NCBI Taxonomy" id="400682"/>
    <lineage>
        <taxon>Eukaryota</taxon>
        <taxon>Metazoa</taxon>
        <taxon>Porifera</taxon>
        <taxon>Demospongiae</taxon>
        <taxon>Heteroscleromorpha</taxon>
        <taxon>Haplosclerida</taxon>
        <taxon>Niphatidae</taxon>
        <taxon>Amphimedon</taxon>
    </lineage>
</organism>
<dbReference type="InterPro" id="IPR027417">
    <property type="entry name" value="P-loop_NTPase"/>
</dbReference>
<name>A0A1X7UA06_AMPQE</name>
<dbReference type="InterPro" id="IPR030379">
    <property type="entry name" value="G_SEPTIN_dom"/>
</dbReference>
<dbReference type="GO" id="GO:0005525">
    <property type="term" value="F:GTP binding"/>
    <property type="evidence" value="ECO:0007669"/>
    <property type="project" value="UniProtKB-KW"/>
</dbReference>
<dbReference type="Pfam" id="PF00735">
    <property type="entry name" value="Septin"/>
    <property type="match status" value="1"/>
</dbReference>
<keyword evidence="2" id="KW-0175">Coiled coil</keyword>
<protein>
    <recommendedName>
        <fullName evidence="3">Fibronectin type-III domain-containing protein</fullName>
    </recommendedName>
</protein>
<dbReference type="STRING" id="400682.A0A1X7UA06"/>
<dbReference type="OrthoDB" id="8954335at2759"/>
<dbReference type="PANTHER" id="PTHR32046">
    <property type="entry name" value="G DOMAIN-CONTAINING PROTEIN"/>
    <property type="match status" value="1"/>
</dbReference>
<keyword evidence="1" id="KW-0547">Nucleotide-binding</keyword>
<dbReference type="EnsemblMetazoa" id="Aqu2.1.24787_001">
    <property type="protein sequence ID" value="Aqu2.1.24787_001"/>
    <property type="gene ID" value="Aqu2.1.24787"/>
</dbReference>
<evidence type="ECO:0000259" key="3">
    <source>
        <dbReference type="PROSITE" id="PS50853"/>
    </source>
</evidence>
<dbReference type="InterPro" id="IPR003961">
    <property type="entry name" value="FN3_dom"/>
</dbReference>
<dbReference type="SUPFAM" id="SSF49265">
    <property type="entry name" value="Fibronectin type III"/>
    <property type="match status" value="1"/>
</dbReference>
<dbReference type="OMA" id="VARIWSN"/>
<evidence type="ECO:0000256" key="2">
    <source>
        <dbReference type="SAM" id="Coils"/>
    </source>
</evidence>
<dbReference type="Gene3D" id="3.40.50.300">
    <property type="entry name" value="P-loop containing nucleotide triphosphate hydrolases"/>
    <property type="match status" value="1"/>
</dbReference>
<dbReference type="KEGG" id="aqu:100640421"/>
<reference evidence="5" key="1">
    <citation type="journal article" date="2010" name="Nature">
        <title>The Amphimedon queenslandica genome and the evolution of animal complexity.</title>
        <authorList>
            <person name="Srivastava M."/>
            <person name="Simakov O."/>
            <person name="Chapman J."/>
            <person name="Fahey B."/>
            <person name="Gauthier M.E."/>
            <person name="Mitros T."/>
            <person name="Richards G.S."/>
            <person name="Conaco C."/>
            <person name="Dacre M."/>
            <person name="Hellsten U."/>
            <person name="Larroux C."/>
            <person name="Putnam N.H."/>
            <person name="Stanke M."/>
            <person name="Adamska M."/>
            <person name="Darling A."/>
            <person name="Degnan S.M."/>
            <person name="Oakley T.H."/>
            <person name="Plachetzki D.C."/>
            <person name="Zhai Y."/>
            <person name="Adamski M."/>
            <person name="Calcino A."/>
            <person name="Cummins S.F."/>
            <person name="Goodstein D.M."/>
            <person name="Harris C."/>
            <person name="Jackson D.J."/>
            <person name="Leys S.P."/>
            <person name="Shu S."/>
            <person name="Woodcroft B.J."/>
            <person name="Vervoort M."/>
            <person name="Kosik K.S."/>
            <person name="Manning G."/>
            <person name="Degnan B.M."/>
            <person name="Rokhsar D.S."/>
        </authorList>
    </citation>
    <scope>NUCLEOTIDE SEQUENCE [LARGE SCALE GENOMIC DNA]</scope>
</reference>
<dbReference type="Gene3D" id="2.60.40.10">
    <property type="entry name" value="Immunoglobulins"/>
    <property type="match status" value="1"/>
</dbReference>
<dbReference type="InterPro" id="IPR036116">
    <property type="entry name" value="FN3_sf"/>
</dbReference>
<keyword evidence="5" id="KW-1185">Reference proteome</keyword>
<dbReference type="AlphaFoldDB" id="A0A1X7UA06"/>
<accession>A0A1X7UA06</accession>
<feature type="domain" description="Fibronectin type-III" evidence="3">
    <location>
        <begin position="1"/>
        <end position="90"/>
    </location>
</feature>
<comment type="similarity">
    <text evidence="1">Belongs to the TRAFAC class TrmE-Era-EngA-EngB-Septin-like GTPase superfamily. Septin GTPase family.</text>
</comment>
<dbReference type="Proteomes" id="UP000007879">
    <property type="component" value="Unassembled WGS sequence"/>
</dbReference>
<sequence length="646" mass="73579">MWAFMSNAYQFSSSESLDGSTSIDSYTVSLRCIDESPDIWHNQVIKGNKTTITFSQLEPDTKYVAKVRAECSLGHSKESETSDIIQTKPPIVDVRLQNIIADSKVIKDGSPVVYKITAKPLTLRKKNKNIAKIEFGTPVAPTIPTRVLMVVGATGAGKSTLINAMVNYFLGVKWEHEFRLKLIHDEVSQNQAHSQTQIITAYTFYWKKGSPLDCNLTIIDTPGFGDTRGLERDQEITRHIQEFFEMEGSDGLDSLHGIGFVTQASLARLTPTQKYISDSILSIFGNDIKNNIFIMTTFADGADPPVMEAVREAKIPHADFFPFNNSALFVHSSKSDFSKMFWDMGYASLEKFFTTFQQAGAVSLQLTREVLNERQQLEVIVNGIQPQINAGLAKIDELNQEEKMLKENESKIKANKDFTYKVKITKQRQIPLPHGQYVTNCANCHSTCHKICAYPDDKDKWKCSAMSGNESNATCVVCVGHCTWKKHFNNGYLFELYDDWETKTSKELYERYTEAKSAKNKHEFMIKEMEKELQKMHGVVLYNVRLARKCLKRLDEIALKPNPLTEVDYINLLIESEKQQKNLGWQQRVASFYAVREKALLVATVKDREAFDEQLAQENNRGMWNTFKERGNKIFQNFFTTPPTHT</sequence>